<evidence type="ECO:0000313" key="10">
    <source>
        <dbReference type="Proteomes" id="UP000194154"/>
    </source>
</evidence>
<dbReference type="KEGG" id="mcak:MCCS_09580"/>
<dbReference type="CDD" id="cd13957">
    <property type="entry name" value="PT_UbiA_Cox10"/>
    <property type="match status" value="1"/>
</dbReference>
<comment type="similarity">
    <text evidence="8">Belongs to the UbiA prenyltransferase family. Protoheme IX farnesyltransferase subfamily.</text>
</comment>
<feature type="transmembrane region" description="Helical" evidence="8">
    <location>
        <begin position="152"/>
        <end position="174"/>
    </location>
</feature>
<dbReference type="GO" id="GO:0048034">
    <property type="term" value="P:heme O biosynthetic process"/>
    <property type="evidence" value="ECO:0007669"/>
    <property type="project" value="UniProtKB-UniRule"/>
</dbReference>
<keyword evidence="6 8" id="KW-0472">Membrane</keyword>
<keyword evidence="5 8" id="KW-0350">Heme biosynthesis</keyword>
<evidence type="ECO:0000256" key="8">
    <source>
        <dbReference type="HAMAP-Rule" id="MF_00154"/>
    </source>
</evidence>
<dbReference type="EC" id="2.5.1.141" evidence="8"/>
<dbReference type="EMBL" id="CP021059">
    <property type="protein sequence ID" value="ARQ06605.1"/>
    <property type="molecule type" value="Genomic_DNA"/>
</dbReference>
<proteinExistence type="inferred from homology"/>
<dbReference type="STRING" id="1855823.MCCS_09580"/>
<feature type="transmembrane region" description="Helical" evidence="8">
    <location>
        <begin position="131"/>
        <end position="147"/>
    </location>
</feature>
<name>A0A1W7AAE1_9STAP</name>
<comment type="function">
    <text evidence="8">Converts heme B (protoheme IX) to heme O by substitution of the vinyl group on carbon 2 of heme B porphyrin ring with a hydroxyethyl farnesyl side group.</text>
</comment>
<dbReference type="Proteomes" id="UP000194154">
    <property type="component" value="Chromosome"/>
</dbReference>
<comment type="miscellaneous">
    <text evidence="8">Carbon 2 of the heme B porphyrin ring is defined according to the Fischer nomenclature.</text>
</comment>
<dbReference type="PANTHER" id="PTHR43448">
    <property type="entry name" value="PROTOHEME IX FARNESYLTRANSFERASE, MITOCHONDRIAL"/>
    <property type="match status" value="1"/>
</dbReference>
<comment type="catalytic activity">
    <reaction evidence="7 8">
        <text>heme b + (2E,6E)-farnesyl diphosphate + H2O = Fe(II)-heme o + diphosphate</text>
        <dbReference type="Rhea" id="RHEA:28070"/>
        <dbReference type="ChEBI" id="CHEBI:15377"/>
        <dbReference type="ChEBI" id="CHEBI:33019"/>
        <dbReference type="ChEBI" id="CHEBI:60344"/>
        <dbReference type="ChEBI" id="CHEBI:60530"/>
        <dbReference type="ChEBI" id="CHEBI:175763"/>
        <dbReference type="EC" id="2.5.1.141"/>
    </reaction>
</comment>
<dbReference type="RefSeq" id="WP_086042265.1">
    <property type="nucleotide sequence ID" value="NZ_CBCRZA010000006.1"/>
</dbReference>
<evidence type="ECO:0000256" key="6">
    <source>
        <dbReference type="ARBA" id="ARBA00023136"/>
    </source>
</evidence>
<dbReference type="GeneID" id="35295090"/>
<sequence length="306" mass="33980">MQNEHILKGVKPVERRLTFKDVKAIVKLGLVQGNLIPAFAGAFIAIMLSGRSFLSSIPELLTMLFGTTLIMAGSCALNNFYDQDIDSIMPSKQNRPSVTGKVSAASILQLSFVLMVVGEILLFMINIETGIIGFLGIFGYVVLYSVWSKRHLVSNTIIGSFPGAIPPLVGYAAIEPSLSSTAWMLFVIMFIWQPAHFYALAIKRSEEYALAGIPMLPSVKGFKRTRLAMLFWVLLLLPTPFFMQELGTVFIALASVLNLGWLLLAISGFRSNIKENKWAMTMFVYSLNYLMIFFVMIVVVTLIQTI</sequence>
<feature type="transmembrane region" description="Helical" evidence="8">
    <location>
        <begin position="249"/>
        <end position="270"/>
    </location>
</feature>
<dbReference type="InterPro" id="IPR000537">
    <property type="entry name" value="UbiA_prenyltransferase"/>
</dbReference>
<dbReference type="Pfam" id="PF01040">
    <property type="entry name" value="UbiA"/>
    <property type="match status" value="1"/>
</dbReference>
<evidence type="ECO:0000256" key="1">
    <source>
        <dbReference type="ARBA" id="ARBA00004141"/>
    </source>
</evidence>
<dbReference type="NCBIfam" id="TIGR01473">
    <property type="entry name" value="cyoE_ctaB"/>
    <property type="match status" value="1"/>
</dbReference>
<reference evidence="9 10" key="1">
    <citation type="journal article" date="2017" name="Int. J. Syst. Evol. Microbiol.">
        <title>Macrococcus canis sp. nov., a skin bacterium associated with infections in dogs.</title>
        <authorList>
            <person name="Gobeli Brawand S."/>
            <person name="Cotting K."/>
            <person name="Gomez-Sanz E."/>
            <person name="Collaud A."/>
            <person name="Thomann A."/>
            <person name="Brodard I."/>
            <person name="Rodriguez-Campos S."/>
            <person name="Strauss C."/>
            <person name="Perreten V."/>
        </authorList>
    </citation>
    <scope>NUCLEOTIDE SEQUENCE [LARGE SCALE GENOMIC DNA]</scope>
    <source>
        <strain evidence="9 10">KM45013</strain>
    </source>
</reference>
<evidence type="ECO:0000256" key="5">
    <source>
        <dbReference type="ARBA" id="ARBA00023133"/>
    </source>
</evidence>
<evidence type="ECO:0000256" key="2">
    <source>
        <dbReference type="ARBA" id="ARBA00022679"/>
    </source>
</evidence>
<keyword evidence="10" id="KW-1185">Reference proteome</keyword>
<dbReference type="PANTHER" id="PTHR43448:SF2">
    <property type="entry name" value="PROTOHEME IX FARNESYLTRANSFERASE, MITOCHONDRIAL"/>
    <property type="match status" value="1"/>
</dbReference>
<gene>
    <name evidence="9" type="primary">ctaB2</name>
    <name evidence="8" type="synonym">ctaB</name>
    <name evidence="9" type="ORF">MCCS_09580</name>
</gene>
<organism evidence="9 10">
    <name type="scientific">Macrococcoides canis</name>
    <dbReference type="NCBI Taxonomy" id="1855823"/>
    <lineage>
        <taxon>Bacteria</taxon>
        <taxon>Bacillati</taxon>
        <taxon>Bacillota</taxon>
        <taxon>Bacilli</taxon>
        <taxon>Bacillales</taxon>
        <taxon>Staphylococcaceae</taxon>
        <taxon>Macrococcoides</taxon>
    </lineage>
</organism>
<comment type="subunit">
    <text evidence="8">Interacts with CtaA.</text>
</comment>
<evidence type="ECO:0000256" key="4">
    <source>
        <dbReference type="ARBA" id="ARBA00022989"/>
    </source>
</evidence>
<comment type="pathway">
    <text evidence="8">Porphyrin-containing compound metabolism; heme O biosynthesis; heme O from protoheme: step 1/1.</text>
</comment>
<evidence type="ECO:0000256" key="3">
    <source>
        <dbReference type="ARBA" id="ARBA00022692"/>
    </source>
</evidence>
<dbReference type="AlphaFoldDB" id="A0A1W7AAE1"/>
<keyword evidence="3 8" id="KW-0812">Transmembrane</keyword>
<feature type="transmembrane region" description="Helical" evidence="8">
    <location>
        <begin position="282"/>
        <end position="303"/>
    </location>
</feature>
<feature type="transmembrane region" description="Helical" evidence="8">
    <location>
        <begin position="225"/>
        <end position="243"/>
    </location>
</feature>
<accession>A0A1W7AAE1</accession>
<keyword evidence="4 8" id="KW-1133">Transmembrane helix</keyword>
<keyword evidence="8" id="KW-1003">Cell membrane</keyword>
<keyword evidence="2 8" id="KW-0808">Transferase</keyword>
<dbReference type="GO" id="GO:0008495">
    <property type="term" value="F:protoheme IX farnesyltransferase activity"/>
    <property type="evidence" value="ECO:0007669"/>
    <property type="project" value="UniProtKB-UniRule"/>
</dbReference>
<dbReference type="GO" id="GO:0005886">
    <property type="term" value="C:plasma membrane"/>
    <property type="evidence" value="ECO:0007669"/>
    <property type="project" value="UniProtKB-SubCell"/>
</dbReference>
<feature type="transmembrane region" description="Helical" evidence="8">
    <location>
        <begin position="25"/>
        <end position="48"/>
    </location>
</feature>
<comment type="subcellular location">
    <subcellularLocation>
        <location evidence="8">Cell membrane</location>
        <topology evidence="8">Multi-pass membrane protein</topology>
    </subcellularLocation>
    <subcellularLocation>
        <location evidence="1">Membrane</location>
        <topology evidence="1">Multi-pass membrane protein</topology>
    </subcellularLocation>
</comment>
<dbReference type="Gene3D" id="1.10.357.140">
    <property type="entry name" value="UbiA prenyltransferase"/>
    <property type="match status" value="1"/>
</dbReference>
<feature type="transmembrane region" description="Helical" evidence="8">
    <location>
        <begin position="60"/>
        <end position="81"/>
    </location>
</feature>
<evidence type="ECO:0000313" key="9">
    <source>
        <dbReference type="EMBL" id="ARQ06605.1"/>
    </source>
</evidence>
<feature type="transmembrane region" description="Helical" evidence="8">
    <location>
        <begin position="102"/>
        <end position="125"/>
    </location>
</feature>
<dbReference type="OrthoDB" id="9814417at2"/>
<protein>
    <recommendedName>
        <fullName evidence="8">Protoheme IX farnesyltransferase</fullName>
        <ecNumber evidence="8">2.5.1.141</ecNumber>
    </recommendedName>
    <alternativeName>
        <fullName evidence="8">Heme B farnesyltransferase</fullName>
    </alternativeName>
    <alternativeName>
        <fullName evidence="8">Heme O synthase</fullName>
    </alternativeName>
</protein>
<dbReference type="HAMAP" id="MF_00154">
    <property type="entry name" value="CyoE_CtaB"/>
    <property type="match status" value="1"/>
</dbReference>
<evidence type="ECO:0000256" key="7">
    <source>
        <dbReference type="ARBA" id="ARBA00047690"/>
    </source>
</evidence>
<dbReference type="InterPro" id="IPR006369">
    <property type="entry name" value="Protohaem_IX_farnesylTrfase"/>
</dbReference>
<feature type="transmembrane region" description="Helical" evidence="8">
    <location>
        <begin position="180"/>
        <end position="201"/>
    </location>
</feature>
<dbReference type="InterPro" id="IPR044878">
    <property type="entry name" value="UbiA_sf"/>
</dbReference>
<dbReference type="UniPathway" id="UPA00834">
    <property type="reaction ID" value="UER00712"/>
</dbReference>